<dbReference type="InterPro" id="IPR023476">
    <property type="entry name" value="Pep_tRNA_hydro_II_dom_sf"/>
</dbReference>
<name>A0ABP6WIP5_9PSEU</name>
<dbReference type="RefSeq" id="WP_344861819.1">
    <property type="nucleotide sequence ID" value="NZ_BAAAZN010000008.1"/>
</dbReference>
<gene>
    <name evidence="1" type="ORF">GCM10022222_39320</name>
</gene>
<comment type="caution">
    <text evidence="1">The sequence shown here is derived from an EMBL/GenBank/DDBJ whole genome shotgun (WGS) entry which is preliminary data.</text>
</comment>
<evidence type="ECO:0000313" key="1">
    <source>
        <dbReference type="EMBL" id="GAA3551862.1"/>
    </source>
</evidence>
<dbReference type="InterPro" id="IPR017021">
    <property type="entry name" value="UCP033763"/>
</dbReference>
<evidence type="ECO:0008006" key="3">
    <source>
        <dbReference type="Google" id="ProtNLM"/>
    </source>
</evidence>
<accession>A0ABP6WIP5</accession>
<dbReference type="Pfam" id="PF09391">
    <property type="entry name" value="DUF2000"/>
    <property type="match status" value="1"/>
</dbReference>
<dbReference type="PIRSF" id="PIRSF033736">
    <property type="entry name" value="UCP033763"/>
    <property type="match status" value="1"/>
</dbReference>
<keyword evidence="2" id="KW-1185">Reference proteome</keyword>
<dbReference type="Gene3D" id="3.40.1490.10">
    <property type="entry name" value="Bit1"/>
    <property type="match status" value="1"/>
</dbReference>
<reference evidence="2" key="1">
    <citation type="journal article" date="2019" name="Int. J. Syst. Evol. Microbiol.">
        <title>The Global Catalogue of Microorganisms (GCM) 10K type strain sequencing project: providing services to taxonomists for standard genome sequencing and annotation.</title>
        <authorList>
            <consortium name="The Broad Institute Genomics Platform"/>
            <consortium name="The Broad Institute Genome Sequencing Center for Infectious Disease"/>
            <person name="Wu L."/>
            <person name="Ma J."/>
        </authorList>
    </citation>
    <scope>NUCLEOTIDE SEQUENCE [LARGE SCALE GENOMIC DNA]</scope>
    <source>
        <strain evidence="2">JCM 16898</strain>
    </source>
</reference>
<dbReference type="Proteomes" id="UP001500689">
    <property type="component" value="Unassembled WGS sequence"/>
</dbReference>
<dbReference type="EMBL" id="BAAAZN010000008">
    <property type="protein sequence ID" value="GAA3551862.1"/>
    <property type="molecule type" value="Genomic_DNA"/>
</dbReference>
<dbReference type="InterPro" id="IPR018988">
    <property type="entry name" value="DUF2000"/>
</dbReference>
<sequence>MTAAASAAEPGSRSAELKVVFVVREGLAANIAVNAAAVLGVSIGIAGELPLGSGAVDASGTRYAGIVTTPIPVLAAAAEDLRTLFQKASAQEDNRVLALTEVARRARTYDAYLADLARATDTDTDIVALVIAGRRNQVTKLTKRLPLLGSG</sequence>
<evidence type="ECO:0000313" key="2">
    <source>
        <dbReference type="Proteomes" id="UP001500689"/>
    </source>
</evidence>
<protein>
    <recommendedName>
        <fullName evidence="3">DUF2000 domain-containing protein</fullName>
    </recommendedName>
</protein>
<dbReference type="SUPFAM" id="SSF102462">
    <property type="entry name" value="Peptidyl-tRNA hydrolase II"/>
    <property type="match status" value="1"/>
</dbReference>
<organism evidence="1 2">
    <name type="scientific">Amycolatopsis ultiminotia</name>
    <dbReference type="NCBI Taxonomy" id="543629"/>
    <lineage>
        <taxon>Bacteria</taxon>
        <taxon>Bacillati</taxon>
        <taxon>Actinomycetota</taxon>
        <taxon>Actinomycetes</taxon>
        <taxon>Pseudonocardiales</taxon>
        <taxon>Pseudonocardiaceae</taxon>
        <taxon>Amycolatopsis</taxon>
    </lineage>
</organism>
<proteinExistence type="predicted"/>